<feature type="region of interest" description="Disordered" evidence="1">
    <location>
        <begin position="1"/>
        <end position="81"/>
    </location>
</feature>
<proteinExistence type="predicted"/>
<dbReference type="InParanoid" id="A0A7C8MWV4"/>
<comment type="caution">
    <text evidence="2">The sequence shown here is derived from an EMBL/GenBank/DDBJ whole genome shotgun (WGS) entry which is preliminary data.</text>
</comment>
<gene>
    <name evidence="2" type="ORF">GQX73_g2105</name>
</gene>
<dbReference type="Proteomes" id="UP000481858">
    <property type="component" value="Unassembled WGS sequence"/>
</dbReference>
<dbReference type="AlphaFoldDB" id="A0A7C8MWV4"/>
<feature type="compositionally biased region" description="Polar residues" evidence="1">
    <location>
        <begin position="1"/>
        <end position="12"/>
    </location>
</feature>
<reference evidence="2 3" key="1">
    <citation type="submission" date="2019-12" db="EMBL/GenBank/DDBJ databases">
        <title>Draft genome sequence of the ascomycete Xylaria multiplex DSM 110363.</title>
        <authorList>
            <person name="Buettner E."/>
            <person name="Kellner H."/>
        </authorList>
    </citation>
    <scope>NUCLEOTIDE SEQUENCE [LARGE SCALE GENOMIC DNA]</scope>
    <source>
        <strain evidence="2 3">DSM 110363</strain>
    </source>
</reference>
<accession>A0A7C8MWV4</accession>
<feature type="compositionally biased region" description="Low complexity" evidence="1">
    <location>
        <begin position="19"/>
        <end position="31"/>
    </location>
</feature>
<dbReference type="OrthoDB" id="5372011at2759"/>
<evidence type="ECO:0000313" key="2">
    <source>
        <dbReference type="EMBL" id="KAF2971431.1"/>
    </source>
</evidence>
<keyword evidence="3" id="KW-1185">Reference proteome</keyword>
<feature type="region of interest" description="Disordered" evidence="1">
    <location>
        <begin position="127"/>
        <end position="167"/>
    </location>
</feature>
<name>A0A7C8MWV4_9PEZI</name>
<sequence>MATYPQTNTNSPKPEGGSKHTTASSSTTSFTPEMRDRQARGKNPYDSDSDGSDWITPQGAGTGDGNGTAGPQRVGPRKRDEAFAVYDRRRVAAQILDSPELLMMAAVRDDESIPATRLKYTRVLCGVEEPNTRTGGARSSTTEKQRKRPNPEQGQGQSGASGKEGEI</sequence>
<organism evidence="2 3">
    <name type="scientific">Xylaria multiplex</name>
    <dbReference type="NCBI Taxonomy" id="323545"/>
    <lineage>
        <taxon>Eukaryota</taxon>
        <taxon>Fungi</taxon>
        <taxon>Dikarya</taxon>
        <taxon>Ascomycota</taxon>
        <taxon>Pezizomycotina</taxon>
        <taxon>Sordariomycetes</taxon>
        <taxon>Xylariomycetidae</taxon>
        <taxon>Xylariales</taxon>
        <taxon>Xylariaceae</taxon>
        <taxon>Xylaria</taxon>
    </lineage>
</organism>
<feature type="compositionally biased region" description="Polar residues" evidence="1">
    <location>
        <begin position="132"/>
        <end position="142"/>
    </location>
</feature>
<evidence type="ECO:0000256" key="1">
    <source>
        <dbReference type="SAM" id="MobiDB-lite"/>
    </source>
</evidence>
<dbReference type="EMBL" id="WUBL01000013">
    <property type="protein sequence ID" value="KAF2971431.1"/>
    <property type="molecule type" value="Genomic_DNA"/>
</dbReference>
<feature type="compositionally biased region" description="Basic and acidic residues" evidence="1">
    <location>
        <begin position="33"/>
        <end position="45"/>
    </location>
</feature>
<evidence type="ECO:0000313" key="3">
    <source>
        <dbReference type="Proteomes" id="UP000481858"/>
    </source>
</evidence>
<protein>
    <submittedName>
        <fullName evidence="2">Uncharacterized protein</fullName>
    </submittedName>
</protein>